<dbReference type="InterPro" id="IPR018356">
    <property type="entry name" value="Tscrpt_reg_HTH_DeoR_CS"/>
</dbReference>
<organism evidence="6 7">
    <name type="scientific">Bittarella massiliensis</name>
    <name type="common">ex Durand et al. 2017</name>
    <dbReference type="NCBI Taxonomy" id="1720313"/>
    <lineage>
        <taxon>Bacteria</taxon>
        <taxon>Bacillati</taxon>
        <taxon>Bacillota</taxon>
        <taxon>Clostridia</taxon>
        <taxon>Eubacteriales</taxon>
        <taxon>Oscillospiraceae</taxon>
        <taxon>Bittarella (ex Durand et al. 2017)</taxon>
    </lineage>
</organism>
<reference evidence="6" key="2">
    <citation type="submission" date="2016-11" db="EMBL/GenBank/DDBJ databases">
        <authorList>
            <person name="Varghese N."/>
            <person name="Submissions S."/>
        </authorList>
    </citation>
    <scope>NUCLEOTIDE SEQUENCE</scope>
    <source>
        <strain evidence="6">DSM 4029</strain>
    </source>
</reference>
<dbReference type="PANTHER" id="PTHR30363">
    <property type="entry name" value="HTH-TYPE TRANSCRIPTIONAL REGULATOR SRLR-RELATED"/>
    <property type="match status" value="1"/>
</dbReference>
<reference evidence="5 8" key="3">
    <citation type="journal article" date="2019" name="Nat. Med.">
        <title>A library of human gut bacterial isolates paired with longitudinal multiomics data enables mechanistic microbiome research.</title>
        <authorList>
            <person name="Poyet M."/>
            <person name="Groussin M."/>
            <person name="Gibbons S.M."/>
            <person name="Avila-Pacheco J."/>
            <person name="Jiang X."/>
            <person name="Kearney S.M."/>
            <person name="Perrotta A.R."/>
            <person name="Berdy B."/>
            <person name="Zhao S."/>
            <person name="Lieberman T.D."/>
            <person name="Swanson P.K."/>
            <person name="Smith M."/>
            <person name="Roesemann S."/>
            <person name="Alexander J.E."/>
            <person name="Rich S.A."/>
            <person name="Livny J."/>
            <person name="Vlamakis H."/>
            <person name="Clish C."/>
            <person name="Bullock K."/>
            <person name="Deik A."/>
            <person name="Scott J."/>
            <person name="Pierce K.A."/>
            <person name="Xavier R.J."/>
            <person name="Alm E.J."/>
        </authorList>
    </citation>
    <scope>NUCLEOTIDE SEQUENCE [LARGE SCALE GENOMIC DNA]</scope>
    <source>
        <strain evidence="5 8">BIOML-A2</strain>
    </source>
</reference>
<dbReference type="PROSITE" id="PS51000">
    <property type="entry name" value="HTH_DEOR_2"/>
    <property type="match status" value="1"/>
</dbReference>
<keyword evidence="2" id="KW-0238">DNA-binding</keyword>
<protein>
    <submittedName>
        <fullName evidence="5">DeoR family transcriptional regulator</fullName>
    </submittedName>
    <submittedName>
        <fullName evidence="6">Transcriptional regulator, DeoR family</fullName>
    </submittedName>
</protein>
<evidence type="ECO:0000313" key="5">
    <source>
        <dbReference type="EMBL" id="MZL69650.1"/>
    </source>
</evidence>
<dbReference type="Gene3D" id="1.10.10.10">
    <property type="entry name" value="Winged helix-like DNA-binding domain superfamily/Winged helix DNA-binding domain"/>
    <property type="match status" value="1"/>
</dbReference>
<sequence length="244" mass="26591">MTKKEQRQSLLLQMISAQGMLPIRTLASRLAVSEMTVRRDLAELELGHPSDGEEGGYSLLQELEKANAQKEQIGRAAAALIEPRDVIAIDTGSTTAKILSHIPTNYDLTVLCYNANVLFALRNRPGIRLLMCGGVYHPNTEMLESAEGVSFIRRIRVNKAFLSAAGIHQTLGVTCANPYEVAVKEAVLQSSSQKILVADSGKFGQVRSSHFCDLSQLDTIVTDTQLSPQWQADLVEAGVSLRLA</sequence>
<dbReference type="InterPro" id="IPR036388">
    <property type="entry name" value="WH-like_DNA-bd_sf"/>
</dbReference>
<name>A0AAQ1RWN0_9FIRM</name>
<dbReference type="Proteomes" id="UP000474718">
    <property type="component" value="Unassembled WGS sequence"/>
</dbReference>
<comment type="caution">
    <text evidence="6">The sequence shown here is derived from an EMBL/GenBank/DDBJ whole genome shotgun (WGS) entry which is preliminary data.</text>
</comment>
<dbReference type="PROSITE" id="PS00894">
    <property type="entry name" value="HTH_DEOR_1"/>
    <property type="match status" value="1"/>
</dbReference>
<accession>A0AAQ1RWN0</accession>
<dbReference type="GO" id="GO:0003700">
    <property type="term" value="F:DNA-binding transcription factor activity"/>
    <property type="evidence" value="ECO:0007669"/>
    <property type="project" value="InterPro"/>
</dbReference>
<dbReference type="GO" id="GO:0003677">
    <property type="term" value="F:DNA binding"/>
    <property type="evidence" value="ECO:0007669"/>
    <property type="project" value="UniProtKB-KW"/>
</dbReference>
<gene>
    <name evidence="5" type="ORF">GT747_07765</name>
    <name evidence="6" type="ORF">SAMN05444424_2305</name>
</gene>
<evidence type="ECO:0000259" key="4">
    <source>
        <dbReference type="PROSITE" id="PS51000"/>
    </source>
</evidence>
<evidence type="ECO:0000313" key="6">
    <source>
        <dbReference type="EMBL" id="SHG38024.1"/>
    </source>
</evidence>
<proteinExistence type="predicted"/>
<dbReference type="EMBL" id="WWVX01000005">
    <property type="protein sequence ID" value="MZL69650.1"/>
    <property type="molecule type" value="Genomic_DNA"/>
</dbReference>
<evidence type="ECO:0000256" key="1">
    <source>
        <dbReference type="ARBA" id="ARBA00023015"/>
    </source>
</evidence>
<reference evidence="7" key="1">
    <citation type="submission" date="2016-11" db="EMBL/GenBank/DDBJ databases">
        <authorList>
            <person name="Jaros S."/>
            <person name="Januszkiewicz K."/>
            <person name="Wedrychowicz H."/>
        </authorList>
    </citation>
    <scope>NUCLEOTIDE SEQUENCE [LARGE SCALE GENOMIC DNA]</scope>
    <source>
        <strain evidence="7">DSM 4029</strain>
    </source>
</reference>
<dbReference type="EMBL" id="FQVY01000003">
    <property type="protein sequence ID" value="SHG38024.1"/>
    <property type="molecule type" value="Genomic_DNA"/>
</dbReference>
<dbReference type="InterPro" id="IPR001034">
    <property type="entry name" value="DeoR_HTH"/>
</dbReference>
<dbReference type="SUPFAM" id="SSF100950">
    <property type="entry name" value="NagB/RpiA/CoA transferase-like"/>
    <property type="match status" value="1"/>
</dbReference>
<dbReference type="SMART" id="SM01134">
    <property type="entry name" value="DeoRC"/>
    <property type="match status" value="1"/>
</dbReference>
<keyword evidence="8" id="KW-1185">Reference proteome</keyword>
<dbReference type="InterPro" id="IPR036390">
    <property type="entry name" value="WH_DNA-bd_sf"/>
</dbReference>
<feature type="domain" description="HTH deoR-type" evidence="4">
    <location>
        <begin position="4"/>
        <end position="59"/>
    </location>
</feature>
<evidence type="ECO:0000313" key="7">
    <source>
        <dbReference type="Proteomes" id="UP000184089"/>
    </source>
</evidence>
<dbReference type="InterPro" id="IPR014036">
    <property type="entry name" value="DeoR-like_C"/>
</dbReference>
<evidence type="ECO:0000256" key="3">
    <source>
        <dbReference type="ARBA" id="ARBA00023163"/>
    </source>
</evidence>
<dbReference type="Gene3D" id="3.40.50.1360">
    <property type="match status" value="1"/>
</dbReference>
<evidence type="ECO:0000313" key="8">
    <source>
        <dbReference type="Proteomes" id="UP000474718"/>
    </source>
</evidence>
<keyword evidence="1" id="KW-0805">Transcription regulation</keyword>
<dbReference type="InterPro" id="IPR050313">
    <property type="entry name" value="Carb_Metab_HTH_regulators"/>
</dbReference>
<dbReference type="SUPFAM" id="SSF46785">
    <property type="entry name" value="Winged helix' DNA-binding domain"/>
    <property type="match status" value="1"/>
</dbReference>
<dbReference type="Pfam" id="PF00455">
    <property type="entry name" value="DeoRC"/>
    <property type="match status" value="1"/>
</dbReference>
<dbReference type="RefSeq" id="WP_021659708.1">
    <property type="nucleotide sequence ID" value="NZ_FQVY01000003.1"/>
</dbReference>
<dbReference type="AlphaFoldDB" id="A0AAQ1RWN0"/>
<dbReference type="Pfam" id="PF08220">
    <property type="entry name" value="HTH_DeoR"/>
    <property type="match status" value="1"/>
</dbReference>
<evidence type="ECO:0000256" key="2">
    <source>
        <dbReference type="ARBA" id="ARBA00023125"/>
    </source>
</evidence>
<dbReference type="PANTHER" id="PTHR30363:SF8">
    <property type="entry name" value="DEOXYRIBOSE OPERON REPRESSOR"/>
    <property type="match status" value="1"/>
</dbReference>
<dbReference type="InterPro" id="IPR037171">
    <property type="entry name" value="NagB/RpiA_transferase-like"/>
</dbReference>
<dbReference type="SMART" id="SM00420">
    <property type="entry name" value="HTH_DEOR"/>
    <property type="match status" value="1"/>
</dbReference>
<keyword evidence="3" id="KW-0804">Transcription</keyword>
<dbReference type="Proteomes" id="UP000184089">
    <property type="component" value="Unassembled WGS sequence"/>
</dbReference>